<dbReference type="PROSITE" id="PS00428">
    <property type="entry name" value="FTSW_RODA_SPOVE"/>
    <property type="match status" value="1"/>
</dbReference>
<dbReference type="InterPro" id="IPR018365">
    <property type="entry name" value="Cell_cycle_FtsW-rel_CS"/>
</dbReference>
<comment type="catalytic activity">
    <reaction evidence="11">
        <text>[GlcNAc-(1-&gt;4)-Mur2Ac(oyl-L-Ala-gamma-D-Glu-L-Lys-D-Ala-D-Ala)](n)-di-trans,octa-cis-undecaprenyl diphosphate + beta-D-GlcNAc-(1-&gt;4)-Mur2Ac(oyl-L-Ala-gamma-D-Glu-L-Lys-D-Ala-D-Ala)-di-trans,octa-cis-undecaprenyl diphosphate = [GlcNAc-(1-&gt;4)-Mur2Ac(oyl-L-Ala-gamma-D-Glu-L-Lys-D-Ala-D-Ala)](n+1)-di-trans,octa-cis-undecaprenyl diphosphate + di-trans,octa-cis-undecaprenyl diphosphate + H(+)</text>
        <dbReference type="Rhea" id="RHEA:23708"/>
        <dbReference type="Rhea" id="RHEA-COMP:9602"/>
        <dbReference type="Rhea" id="RHEA-COMP:9603"/>
        <dbReference type="ChEBI" id="CHEBI:15378"/>
        <dbReference type="ChEBI" id="CHEBI:58405"/>
        <dbReference type="ChEBI" id="CHEBI:60033"/>
        <dbReference type="ChEBI" id="CHEBI:78435"/>
        <dbReference type="EC" id="2.4.99.28"/>
    </reaction>
</comment>
<reference evidence="12 13" key="1">
    <citation type="submission" date="2019-10" db="EMBL/GenBank/DDBJ databases">
        <title>Genome diversity of Sutterella seckii.</title>
        <authorList>
            <person name="Chaplin A.V."/>
            <person name="Sokolova S.R."/>
            <person name="Mosin K.A."/>
            <person name="Ivanova E.L."/>
            <person name="Kochetkova T.O."/>
            <person name="Goltsov A.Y."/>
            <person name="Trofimov D.Y."/>
            <person name="Efimov B.A."/>
        </authorList>
    </citation>
    <scope>NUCLEOTIDE SEQUENCE [LARGE SCALE GENOMIC DNA]</scope>
    <source>
        <strain evidence="12 13">ASD393</strain>
    </source>
</reference>
<keyword evidence="10 11" id="KW-0961">Cell wall biogenesis/degradation</keyword>
<dbReference type="InterPro" id="IPR001182">
    <property type="entry name" value="FtsW/RodA"/>
</dbReference>
<feature type="transmembrane region" description="Helical" evidence="11">
    <location>
        <begin position="81"/>
        <end position="103"/>
    </location>
</feature>
<evidence type="ECO:0000256" key="6">
    <source>
        <dbReference type="ARBA" id="ARBA00022960"/>
    </source>
</evidence>
<comment type="pathway">
    <text evidence="11">Cell wall biogenesis; peptidoglycan biosynthesis.</text>
</comment>
<accession>A0A6I1ERP6</accession>
<keyword evidence="2 11" id="KW-1003">Cell membrane</keyword>
<feature type="transmembrane region" description="Helical" evidence="11">
    <location>
        <begin position="310"/>
        <end position="337"/>
    </location>
</feature>
<proteinExistence type="inferred from homology"/>
<dbReference type="UniPathway" id="UPA00219"/>
<dbReference type="OrthoDB" id="9768187at2"/>
<dbReference type="GO" id="GO:0009252">
    <property type="term" value="P:peptidoglycan biosynthetic process"/>
    <property type="evidence" value="ECO:0007669"/>
    <property type="project" value="UniProtKB-UniRule"/>
</dbReference>
<dbReference type="InterPro" id="IPR011923">
    <property type="entry name" value="RodA/MrdB"/>
</dbReference>
<dbReference type="GO" id="GO:0032153">
    <property type="term" value="C:cell division site"/>
    <property type="evidence" value="ECO:0007669"/>
    <property type="project" value="TreeGrafter"/>
</dbReference>
<name>A0A6I1ERP6_9BURK</name>
<evidence type="ECO:0000256" key="10">
    <source>
        <dbReference type="ARBA" id="ARBA00023316"/>
    </source>
</evidence>
<gene>
    <name evidence="11 12" type="primary">rodA</name>
    <name evidence="11" type="synonym">mrdB</name>
    <name evidence="12" type="ORF">GBM95_00140</name>
</gene>
<dbReference type="EMBL" id="WEHX01000001">
    <property type="protein sequence ID" value="KAB7663292.1"/>
    <property type="molecule type" value="Genomic_DNA"/>
</dbReference>
<comment type="similarity">
    <text evidence="11">Belongs to the SEDS family. MrdB/RodA subfamily.</text>
</comment>
<evidence type="ECO:0000313" key="12">
    <source>
        <dbReference type="EMBL" id="KAB7663292.1"/>
    </source>
</evidence>
<feature type="transmembrane region" description="Helical" evidence="11">
    <location>
        <begin position="343"/>
        <end position="364"/>
    </location>
</feature>
<dbReference type="NCBIfam" id="TIGR02210">
    <property type="entry name" value="rodA_shape"/>
    <property type="match status" value="1"/>
</dbReference>
<evidence type="ECO:0000256" key="11">
    <source>
        <dbReference type="HAMAP-Rule" id="MF_02079"/>
    </source>
</evidence>
<feature type="transmembrane region" description="Helical" evidence="11">
    <location>
        <begin position="57"/>
        <end position="75"/>
    </location>
</feature>
<evidence type="ECO:0000256" key="9">
    <source>
        <dbReference type="ARBA" id="ARBA00023136"/>
    </source>
</evidence>
<dbReference type="GO" id="GO:0051301">
    <property type="term" value="P:cell division"/>
    <property type="evidence" value="ECO:0007669"/>
    <property type="project" value="InterPro"/>
</dbReference>
<dbReference type="HAMAP" id="MF_02079">
    <property type="entry name" value="PGT_RodA"/>
    <property type="match status" value="1"/>
</dbReference>
<dbReference type="RefSeq" id="WP_152157227.1">
    <property type="nucleotide sequence ID" value="NZ_WEHX01000001.1"/>
</dbReference>
<dbReference type="GO" id="GO:0015648">
    <property type="term" value="F:lipid-linked peptidoglycan transporter activity"/>
    <property type="evidence" value="ECO:0007669"/>
    <property type="project" value="TreeGrafter"/>
</dbReference>
<evidence type="ECO:0000256" key="1">
    <source>
        <dbReference type="ARBA" id="ARBA00004141"/>
    </source>
</evidence>
<keyword evidence="11" id="KW-0997">Cell inner membrane</keyword>
<dbReference type="Proteomes" id="UP000430564">
    <property type="component" value="Unassembled WGS sequence"/>
</dbReference>
<protein>
    <recommendedName>
        <fullName evidence="11">Peptidoglycan glycosyltransferase MrdB</fullName>
        <shortName evidence="11">PGT</shortName>
        <ecNumber evidence="11">2.4.99.28</ecNumber>
    </recommendedName>
    <alternativeName>
        <fullName evidence="11">Cell elongation protein RodA</fullName>
    </alternativeName>
    <alternativeName>
        <fullName evidence="11">Cell wall polymerase</fullName>
    </alternativeName>
    <alternativeName>
        <fullName evidence="11">Peptidoglycan polymerase</fullName>
        <shortName evidence="11">PG polymerase</shortName>
    </alternativeName>
</protein>
<dbReference type="PANTHER" id="PTHR30474:SF1">
    <property type="entry name" value="PEPTIDOGLYCAN GLYCOSYLTRANSFERASE MRDB"/>
    <property type="match status" value="1"/>
</dbReference>
<keyword evidence="8 11" id="KW-1133">Transmembrane helix</keyword>
<keyword evidence="3 11" id="KW-0328">Glycosyltransferase</keyword>
<dbReference type="GO" id="GO:0008360">
    <property type="term" value="P:regulation of cell shape"/>
    <property type="evidence" value="ECO:0007669"/>
    <property type="project" value="UniProtKB-KW"/>
</dbReference>
<evidence type="ECO:0000256" key="8">
    <source>
        <dbReference type="ARBA" id="ARBA00022989"/>
    </source>
</evidence>
<keyword evidence="4 11" id="KW-0808">Transferase</keyword>
<organism evidence="12 13">
    <name type="scientific">Sutterella seckii</name>
    <dbReference type="NCBI Taxonomy" id="1944635"/>
    <lineage>
        <taxon>Bacteria</taxon>
        <taxon>Pseudomonadati</taxon>
        <taxon>Pseudomonadota</taxon>
        <taxon>Betaproteobacteria</taxon>
        <taxon>Burkholderiales</taxon>
        <taxon>Sutterellaceae</taxon>
        <taxon>Sutterella</taxon>
    </lineage>
</organism>
<dbReference type="GO" id="GO:0071555">
    <property type="term" value="P:cell wall organization"/>
    <property type="evidence" value="ECO:0007669"/>
    <property type="project" value="UniProtKB-KW"/>
</dbReference>
<keyword evidence="9 11" id="KW-0472">Membrane</keyword>
<evidence type="ECO:0000256" key="5">
    <source>
        <dbReference type="ARBA" id="ARBA00022692"/>
    </source>
</evidence>
<comment type="caution">
    <text evidence="12">The sequence shown here is derived from an EMBL/GenBank/DDBJ whole genome shotgun (WGS) entry which is preliminary data.</text>
</comment>
<sequence length="370" mass="40490">MTNEFSRLSALSGRWLLSRILRFDLMLLAIVMCLITIGFITLFSAGYSFPWRIEDQIRNLIVAAGAMFATSLIPVKWIRRVALPCFAVGCLLLLATAVAGITVKGATRWLNVGIRIQPSEIMKLAVPMMLAWYYWKRSESLAWWDHVVAFGLLLIPAIFIMRQPDLGTAILVSIAGLSVIFFAGVSIKVVIACVCLALLSLPLCWTLLHDYQRERILTLLDPTLDPLGKGFHILQALIAIGSGGFTGKGWMEGTQAHLDFIPERTSDFIFAVFGEEFGFVGAVLLLVMYLALVARSFFIAAWAPSRFSRLLAGAIGVIFFTYTFVNIGMVSGILPVVGVPLPFMSYGGTALLILGISTGILLSISAESKD</sequence>
<evidence type="ECO:0000256" key="3">
    <source>
        <dbReference type="ARBA" id="ARBA00022676"/>
    </source>
</evidence>
<dbReference type="AlphaFoldDB" id="A0A6I1ERP6"/>
<feature type="transmembrane region" description="Helical" evidence="11">
    <location>
        <begin position="115"/>
        <end position="135"/>
    </location>
</feature>
<evidence type="ECO:0000256" key="4">
    <source>
        <dbReference type="ARBA" id="ARBA00022679"/>
    </source>
</evidence>
<keyword evidence="6 11" id="KW-0133">Cell shape</keyword>
<evidence type="ECO:0000256" key="7">
    <source>
        <dbReference type="ARBA" id="ARBA00022984"/>
    </source>
</evidence>
<keyword evidence="7 11" id="KW-0573">Peptidoglycan synthesis</keyword>
<keyword evidence="5 11" id="KW-0812">Transmembrane</keyword>
<dbReference type="EC" id="2.4.99.28" evidence="11"/>
<feature type="transmembrane region" description="Helical" evidence="11">
    <location>
        <begin position="277"/>
        <end position="298"/>
    </location>
</feature>
<comment type="subcellular location">
    <subcellularLocation>
        <location evidence="11">Cell inner membrane</location>
        <topology evidence="11">Multi-pass membrane protein</topology>
    </subcellularLocation>
    <subcellularLocation>
        <location evidence="1">Membrane</location>
        <topology evidence="1">Multi-pass membrane protein</topology>
    </subcellularLocation>
</comment>
<comment type="function">
    <text evidence="11">Peptidoglycan polymerase that is essential for cell wall elongation.</text>
</comment>
<feature type="transmembrane region" description="Helical" evidence="11">
    <location>
        <begin position="166"/>
        <end position="183"/>
    </location>
</feature>
<evidence type="ECO:0000256" key="2">
    <source>
        <dbReference type="ARBA" id="ARBA00022475"/>
    </source>
</evidence>
<dbReference type="GO" id="GO:0005886">
    <property type="term" value="C:plasma membrane"/>
    <property type="evidence" value="ECO:0007669"/>
    <property type="project" value="UniProtKB-SubCell"/>
</dbReference>
<feature type="transmembrane region" description="Helical" evidence="11">
    <location>
        <begin position="189"/>
        <end position="209"/>
    </location>
</feature>
<dbReference type="GO" id="GO:0008955">
    <property type="term" value="F:peptidoglycan glycosyltransferase activity"/>
    <property type="evidence" value="ECO:0007669"/>
    <property type="project" value="UniProtKB-UniRule"/>
</dbReference>
<dbReference type="Pfam" id="PF01098">
    <property type="entry name" value="FTSW_RODA_SPOVE"/>
    <property type="match status" value="1"/>
</dbReference>
<evidence type="ECO:0000313" key="13">
    <source>
        <dbReference type="Proteomes" id="UP000430564"/>
    </source>
</evidence>
<feature type="transmembrane region" description="Helical" evidence="11">
    <location>
        <begin position="20"/>
        <end position="45"/>
    </location>
</feature>
<feature type="transmembrane region" description="Helical" evidence="11">
    <location>
        <begin position="141"/>
        <end position="159"/>
    </location>
</feature>
<dbReference type="PANTHER" id="PTHR30474">
    <property type="entry name" value="CELL CYCLE PROTEIN"/>
    <property type="match status" value="1"/>
</dbReference>